<evidence type="ECO:0000259" key="7">
    <source>
        <dbReference type="Pfam" id="PF00425"/>
    </source>
</evidence>
<dbReference type="InterPro" id="IPR006221">
    <property type="entry name" value="TrpG/PapA_dom"/>
</dbReference>
<dbReference type="InterPro" id="IPR005801">
    <property type="entry name" value="ADC_synthase"/>
</dbReference>
<feature type="domain" description="Chorismate-utilising enzyme C-terminal" evidence="7">
    <location>
        <begin position="421"/>
        <end position="675"/>
    </location>
</feature>
<dbReference type="GO" id="GO:0008153">
    <property type="term" value="P:4-aminobenzoate biosynthetic process"/>
    <property type="evidence" value="ECO:0007669"/>
    <property type="project" value="TreeGrafter"/>
</dbReference>
<dbReference type="PANTHER" id="PTHR11236:SF18">
    <property type="entry name" value="AMINODEOXYCHORISMATE SYNTHASE"/>
    <property type="match status" value="1"/>
</dbReference>
<dbReference type="Pfam" id="PF04715">
    <property type="entry name" value="Anth_synt_I_N"/>
    <property type="match status" value="1"/>
</dbReference>
<comment type="caution">
    <text evidence="9">The sequence shown here is derived from an EMBL/GenBank/DDBJ whole genome shotgun (WGS) entry which is preliminary data.</text>
</comment>
<dbReference type="Pfam" id="PF00117">
    <property type="entry name" value="GATase"/>
    <property type="match status" value="1"/>
</dbReference>
<evidence type="ECO:0000256" key="4">
    <source>
        <dbReference type="ARBA" id="ARBA00022962"/>
    </source>
</evidence>
<dbReference type="Gene3D" id="3.60.120.10">
    <property type="entry name" value="Anthranilate synthase"/>
    <property type="match status" value="1"/>
</dbReference>
<keyword evidence="4" id="KW-0315">Glutamine amidotransferase</keyword>
<comment type="similarity">
    <text evidence="1">In the C-terminal section; belongs to the anthranilate synthase component I family.</text>
</comment>
<dbReference type="GO" id="GO:0000162">
    <property type="term" value="P:L-tryptophan biosynthetic process"/>
    <property type="evidence" value="ECO:0007669"/>
    <property type="project" value="TreeGrafter"/>
</dbReference>
<accession>A0A7Y4NCN5</accession>
<sequence length="712" mass="78636">MRAVRQRTLIIDNHDSFTFNLFQLLAEVGGTEPLVVRNDERSWRELRELAFDNIVLSPGPGRPDHPADFGVCRDALLEADVPILGVCLGHQGMGHVHGARIQHAPEVMHGRLSPVRHTGTDLFQGLPQDFPVVRYHSLCLARPLPEELVETAWTSDGVLMALRHASLPRWGVQFHPESIATAHGRQLLANFVRLSREHRRIPRPAAPEEVKPPRPSPPPEAFRVHQRKLRLDVDPEQAFVTLFGGKDPAFWLDSSRVEAGLSRFSFMGDATGPHSAVIHYRVNPRQLTVRRGQGTEEHATELFEFLQQELTRLRTPPTGLPFDFQGGFVGSLGYELKHDCGASAPHPSPDPDASLVLADRLLAWDHLERTVYLVALAPENEAAQVQAWFDATEATLRALPALSPLKPAPGAPFPVRLVRNRETYLADIQHCLEQLHEGETYEVCLTNKLLARAHVDPLDLYRSLRRLNPAPYAAYLRMGPLGIACSSPERFLRVDSERWVESKPIKGTLRRGATPDEDERLRQQLGAQEKDRAENLMIVDLVRNDLGRVCEVGSVHVPRLMHVESYATVHQLVSTIRGHLREGLTAVDAVRAAFPGGSMTGAPKERTMELIDRLEREARGVYSGAIGYFSVTGAADLNVVIRTAVVRPGEVSIGAGGAIVALSDPAAELDELLLKSRVVLKALCTTLGRPDWLPDPDSEAEAAPGPWTAASS</sequence>
<protein>
    <recommendedName>
        <fullName evidence="2">aminodeoxychorismate synthase</fullName>
        <ecNumber evidence="2">2.6.1.85</ecNumber>
    </recommendedName>
</protein>
<proteinExistence type="inferred from homology"/>
<dbReference type="InterPro" id="IPR017926">
    <property type="entry name" value="GATASE"/>
</dbReference>
<evidence type="ECO:0000256" key="3">
    <source>
        <dbReference type="ARBA" id="ARBA00022679"/>
    </source>
</evidence>
<name>A0A7Y4NCN5_9BACT</name>
<dbReference type="InterPro" id="IPR029062">
    <property type="entry name" value="Class_I_gatase-like"/>
</dbReference>
<dbReference type="SUPFAM" id="SSF56322">
    <property type="entry name" value="ADC synthase"/>
    <property type="match status" value="1"/>
</dbReference>
<feature type="domain" description="Anthranilate synthase component I N-terminal" evidence="8">
    <location>
        <begin position="232"/>
        <end position="373"/>
    </location>
</feature>
<dbReference type="NCBIfam" id="TIGR00566">
    <property type="entry name" value="trpG_papA"/>
    <property type="match status" value="1"/>
</dbReference>
<dbReference type="GO" id="GO:0046820">
    <property type="term" value="F:4-amino-4-deoxychorismate synthase activity"/>
    <property type="evidence" value="ECO:0007669"/>
    <property type="project" value="UniProtKB-EC"/>
</dbReference>
<evidence type="ECO:0000313" key="9">
    <source>
        <dbReference type="EMBL" id="NOK09462.1"/>
    </source>
</evidence>
<dbReference type="PROSITE" id="PS51273">
    <property type="entry name" value="GATASE_TYPE_1"/>
    <property type="match status" value="1"/>
</dbReference>
<dbReference type="InterPro" id="IPR005802">
    <property type="entry name" value="ADC_synth_comp_1"/>
</dbReference>
<evidence type="ECO:0000256" key="5">
    <source>
        <dbReference type="SAM" id="MobiDB-lite"/>
    </source>
</evidence>
<evidence type="ECO:0000259" key="6">
    <source>
        <dbReference type="Pfam" id="PF00117"/>
    </source>
</evidence>
<dbReference type="InterPro" id="IPR006805">
    <property type="entry name" value="Anth_synth_I_N"/>
</dbReference>
<dbReference type="SUPFAM" id="SSF52317">
    <property type="entry name" value="Class I glutamine amidotransferase-like"/>
    <property type="match status" value="1"/>
</dbReference>
<gene>
    <name evidence="9" type="primary">pabB</name>
    <name evidence="9" type="ORF">HNS30_10515</name>
</gene>
<dbReference type="Gene3D" id="3.40.50.880">
    <property type="match status" value="1"/>
</dbReference>
<dbReference type="InterPro" id="IPR015890">
    <property type="entry name" value="Chorismate_C"/>
</dbReference>
<keyword evidence="3 9" id="KW-0808">Transferase</keyword>
<dbReference type="NCBIfam" id="TIGR00553">
    <property type="entry name" value="pabB"/>
    <property type="match status" value="1"/>
</dbReference>
<dbReference type="Proteomes" id="UP000528460">
    <property type="component" value="Unassembled WGS sequence"/>
</dbReference>
<evidence type="ECO:0000259" key="8">
    <source>
        <dbReference type="Pfam" id="PF04715"/>
    </source>
</evidence>
<evidence type="ECO:0000313" key="10">
    <source>
        <dbReference type="Proteomes" id="UP000528460"/>
    </source>
</evidence>
<feature type="domain" description="Glutamine amidotransferase" evidence="6">
    <location>
        <begin position="9"/>
        <end position="192"/>
    </location>
</feature>
<dbReference type="FunFam" id="3.40.50.880:FF:000003">
    <property type="entry name" value="Anthranilate synthase component II"/>
    <property type="match status" value="1"/>
</dbReference>
<keyword evidence="9" id="KW-0032">Aminotransferase</keyword>
<dbReference type="PRINTS" id="PR00099">
    <property type="entry name" value="CPSGATASE"/>
</dbReference>
<dbReference type="PRINTS" id="PR00097">
    <property type="entry name" value="ANTSNTHASEII"/>
</dbReference>
<reference evidence="9 10" key="1">
    <citation type="submission" date="2020-05" db="EMBL/GenBank/DDBJ databases">
        <authorList>
            <person name="Whitworth D."/>
        </authorList>
    </citation>
    <scope>NUCLEOTIDE SEQUENCE [LARGE SCALE GENOMIC DNA]</scope>
    <source>
        <strain evidence="9 10">CA046A</strain>
    </source>
</reference>
<dbReference type="PANTHER" id="PTHR11236">
    <property type="entry name" value="AMINOBENZOATE/ANTHRANILATE SYNTHASE"/>
    <property type="match status" value="1"/>
</dbReference>
<dbReference type="AlphaFoldDB" id="A0A7Y4NCN5"/>
<feature type="region of interest" description="Disordered" evidence="5">
    <location>
        <begin position="691"/>
        <end position="712"/>
    </location>
</feature>
<evidence type="ECO:0000256" key="2">
    <source>
        <dbReference type="ARBA" id="ARBA00013139"/>
    </source>
</evidence>
<dbReference type="Pfam" id="PF00425">
    <property type="entry name" value="Chorismate_bind"/>
    <property type="match status" value="1"/>
</dbReference>
<dbReference type="GO" id="GO:0009396">
    <property type="term" value="P:folic acid-containing compound biosynthetic process"/>
    <property type="evidence" value="ECO:0007669"/>
    <property type="project" value="InterPro"/>
</dbReference>
<dbReference type="EC" id="2.6.1.85" evidence="2"/>
<evidence type="ECO:0000256" key="1">
    <source>
        <dbReference type="ARBA" id="ARBA00005970"/>
    </source>
</evidence>
<dbReference type="CDD" id="cd01743">
    <property type="entry name" value="GATase1_Anthranilate_Synthase"/>
    <property type="match status" value="1"/>
</dbReference>
<organism evidence="9 10">
    <name type="scientific">Corallococcus exercitus</name>
    <dbReference type="NCBI Taxonomy" id="2316736"/>
    <lineage>
        <taxon>Bacteria</taxon>
        <taxon>Pseudomonadati</taxon>
        <taxon>Myxococcota</taxon>
        <taxon>Myxococcia</taxon>
        <taxon>Myxococcales</taxon>
        <taxon>Cystobacterineae</taxon>
        <taxon>Myxococcaceae</taxon>
        <taxon>Corallococcus</taxon>
    </lineage>
</organism>
<dbReference type="GO" id="GO:0005737">
    <property type="term" value="C:cytoplasm"/>
    <property type="evidence" value="ECO:0007669"/>
    <property type="project" value="TreeGrafter"/>
</dbReference>
<dbReference type="InterPro" id="IPR019999">
    <property type="entry name" value="Anth_synth_I-like"/>
</dbReference>
<dbReference type="PRINTS" id="PR00096">
    <property type="entry name" value="GATASE"/>
</dbReference>
<feature type="region of interest" description="Disordered" evidence="5">
    <location>
        <begin position="200"/>
        <end position="221"/>
    </location>
</feature>
<dbReference type="EMBL" id="JABFJW010000062">
    <property type="protein sequence ID" value="NOK09462.1"/>
    <property type="molecule type" value="Genomic_DNA"/>
</dbReference>